<organism evidence="1 2">
    <name type="scientific">Rhizopus stolonifer</name>
    <name type="common">Rhizopus nigricans</name>
    <dbReference type="NCBI Taxonomy" id="4846"/>
    <lineage>
        <taxon>Eukaryota</taxon>
        <taxon>Fungi</taxon>
        <taxon>Fungi incertae sedis</taxon>
        <taxon>Mucoromycota</taxon>
        <taxon>Mucoromycotina</taxon>
        <taxon>Mucoromycetes</taxon>
        <taxon>Mucorales</taxon>
        <taxon>Mucorineae</taxon>
        <taxon>Rhizopodaceae</taxon>
        <taxon>Rhizopus</taxon>
    </lineage>
</organism>
<dbReference type="STRING" id="4846.A0A367KHF6"/>
<proteinExistence type="predicted"/>
<keyword evidence="2" id="KW-1185">Reference proteome</keyword>
<accession>A0A367KHF6</accession>
<gene>
    <name evidence="1" type="ORF">CU098_006136</name>
</gene>
<sequence>MFAAHFILNLLANNLPTPDPGIKRPIFLTRPFFILACSKHWSQTRLPTQIDQYHPHILADIANKQAITFTSYVSEIFQRRAAQFFKFRLRELSQNAISNDNAKKLSLYAYRMKARGHETDFGGPTPVNLTTLSESSQDLADDVQTEASRRWVYEFLKTLPCYNYLGKYKRARIVTSIVNNINRQYKMQEIELKDSCIYMDTINDEQMPNTNRENRSLPEADLKCSSFIQTNVYAVGFISAKRTSTDVLSNLELEDFVPNEVQNTFRFWDLDPSQKFVFTAVDGHINDQHETRHFSAKELDILIVEAVVLTLA</sequence>
<name>A0A367KHF6_RHIST</name>
<reference evidence="1 2" key="1">
    <citation type="journal article" date="2018" name="G3 (Bethesda)">
        <title>Phylogenetic and Phylogenomic Definition of Rhizopus Species.</title>
        <authorList>
            <person name="Gryganskyi A.P."/>
            <person name="Golan J."/>
            <person name="Dolatabadi S."/>
            <person name="Mondo S."/>
            <person name="Robb S."/>
            <person name="Idnurm A."/>
            <person name="Muszewska A."/>
            <person name="Steczkiewicz K."/>
            <person name="Masonjones S."/>
            <person name="Liao H.L."/>
            <person name="Gajdeczka M.T."/>
            <person name="Anike F."/>
            <person name="Vuek A."/>
            <person name="Anishchenko I.M."/>
            <person name="Voigt K."/>
            <person name="de Hoog G.S."/>
            <person name="Smith M.E."/>
            <person name="Heitman J."/>
            <person name="Vilgalys R."/>
            <person name="Stajich J.E."/>
        </authorList>
    </citation>
    <scope>NUCLEOTIDE SEQUENCE [LARGE SCALE GENOMIC DNA]</scope>
    <source>
        <strain evidence="1 2">LSU 92-RS-03</strain>
    </source>
</reference>
<comment type="caution">
    <text evidence="1">The sequence shown here is derived from an EMBL/GenBank/DDBJ whole genome shotgun (WGS) entry which is preliminary data.</text>
</comment>
<evidence type="ECO:0000313" key="1">
    <source>
        <dbReference type="EMBL" id="RCI01663.1"/>
    </source>
</evidence>
<evidence type="ECO:0000313" key="2">
    <source>
        <dbReference type="Proteomes" id="UP000253551"/>
    </source>
</evidence>
<dbReference type="OrthoDB" id="2289518at2759"/>
<dbReference type="Proteomes" id="UP000253551">
    <property type="component" value="Unassembled WGS sequence"/>
</dbReference>
<protein>
    <submittedName>
        <fullName evidence="1">Uncharacterized protein</fullName>
    </submittedName>
</protein>
<dbReference type="EMBL" id="PJQM01001721">
    <property type="protein sequence ID" value="RCI01663.1"/>
    <property type="molecule type" value="Genomic_DNA"/>
</dbReference>
<dbReference type="AlphaFoldDB" id="A0A367KHF6"/>